<dbReference type="OrthoDB" id="2353937at2"/>
<proteinExistence type="predicted"/>
<dbReference type="Proteomes" id="UP000247476">
    <property type="component" value="Unassembled WGS sequence"/>
</dbReference>
<feature type="domain" description="CopC" evidence="8">
    <location>
        <begin position="24"/>
        <end position="116"/>
    </location>
</feature>
<dbReference type="GO" id="GO:0006825">
    <property type="term" value="P:copper ion transport"/>
    <property type="evidence" value="ECO:0007669"/>
    <property type="project" value="InterPro"/>
</dbReference>
<dbReference type="Gene3D" id="2.60.40.1220">
    <property type="match status" value="1"/>
</dbReference>
<dbReference type="PANTHER" id="PTHR34820:SF4">
    <property type="entry name" value="INNER MEMBRANE PROTEIN YEBZ"/>
    <property type="match status" value="1"/>
</dbReference>
<evidence type="ECO:0000259" key="8">
    <source>
        <dbReference type="Pfam" id="PF04234"/>
    </source>
</evidence>
<dbReference type="InterPro" id="IPR007348">
    <property type="entry name" value="CopC_dom"/>
</dbReference>
<dbReference type="SUPFAM" id="SSF81296">
    <property type="entry name" value="E set domains"/>
    <property type="match status" value="1"/>
</dbReference>
<dbReference type="EMBL" id="QJVJ01000001">
    <property type="protein sequence ID" value="PYI57118.1"/>
    <property type="molecule type" value="Genomic_DNA"/>
</dbReference>
<evidence type="ECO:0000256" key="6">
    <source>
        <dbReference type="SAM" id="Phobius"/>
    </source>
</evidence>
<keyword evidence="6" id="KW-0812">Transmembrane</keyword>
<dbReference type="InterPro" id="IPR014756">
    <property type="entry name" value="Ig_E-set"/>
</dbReference>
<dbReference type="GO" id="GO:0005507">
    <property type="term" value="F:copper ion binding"/>
    <property type="evidence" value="ECO:0007669"/>
    <property type="project" value="InterPro"/>
</dbReference>
<keyword evidence="6" id="KW-0472">Membrane</keyword>
<evidence type="ECO:0000256" key="1">
    <source>
        <dbReference type="ARBA" id="ARBA00004196"/>
    </source>
</evidence>
<keyword evidence="3 7" id="KW-0732">Signal</keyword>
<evidence type="ECO:0000313" key="9">
    <source>
        <dbReference type="EMBL" id="PYI57118.1"/>
    </source>
</evidence>
<feature type="chain" id="PRO_5015842041" description="CopC domain-containing protein" evidence="7">
    <location>
        <begin position="24"/>
        <end position="192"/>
    </location>
</feature>
<dbReference type="GO" id="GO:0005886">
    <property type="term" value="C:plasma membrane"/>
    <property type="evidence" value="ECO:0007669"/>
    <property type="project" value="TreeGrafter"/>
</dbReference>
<dbReference type="AlphaFoldDB" id="A0A2V5KCA1"/>
<organism evidence="9 10">
    <name type="scientific">Paenibacillus flagellatus</name>
    <dbReference type="NCBI Taxonomy" id="2211139"/>
    <lineage>
        <taxon>Bacteria</taxon>
        <taxon>Bacillati</taxon>
        <taxon>Bacillota</taxon>
        <taxon>Bacilli</taxon>
        <taxon>Bacillales</taxon>
        <taxon>Paenibacillaceae</taxon>
        <taxon>Paenibacillus</taxon>
    </lineage>
</organism>
<gene>
    <name evidence="9" type="ORF">DLM86_01340</name>
</gene>
<dbReference type="GO" id="GO:0042597">
    <property type="term" value="C:periplasmic space"/>
    <property type="evidence" value="ECO:0007669"/>
    <property type="project" value="InterPro"/>
</dbReference>
<dbReference type="InterPro" id="IPR014755">
    <property type="entry name" value="Cu-Rt/internalin_Ig-like"/>
</dbReference>
<dbReference type="InterPro" id="IPR032694">
    <property type="entry name" value="CopC/D"/>
</dbReference>
<dbReference type="GO" id="GO:0046688">
    <property type="term" value="P:response to copper ion"/>
    <property type="evidence" value="ECO:0007669"/>
    <property type="project" value="InterPro"/>
</dbReference>
<sequence length="192" mass="20584">MKKRSIGLFFALVLLLSPMNAWAHTGIKSSSPANGETVTSPLQEIKMEFNTEIEPLSSLSVQQANGEPIRVADLKVEKSSLSGKLDKPLLNGEYTAVWKIVGRDGHPIEGKVVFTIQLPEQADRKPETEISDPPMTGNGVADSSPSSPLQPGPASRNGFSASGVFTMIGMAVLFGLIVILMLIRTVKGKKRA</sequence>
<feature type="region of interest" description="Disordered" evidence="5">
    <location>
        <begin position="122"/>
        <end position="155"/>
    </location>
</feature>
<protein>
    <recommendedName>
        <fullName evidence="8">CopC domain-containing protein</fullName>
    </recommendedName>
</protein>
<keyword evidence="4" id="KW-0186">Copper</keyword>
<dbReference type="Pfam" id="PF04234">
    <property type="entry name" value="CopC"/>
    <property type="match status" value="1"/>
</dbReference>
<dbReference type="RefSeq" id="WP_110838158.1">
    <property type="nucleotide sequence ID" value="NZ_QJVJ01000001.1"/>
</dbReference>
<keyword evidence="10" id="KW-1185">Reference proteome</keyword>
<dbReference type="PANTHER" id="PTHR34820">
    <property type="entry name" value="INNER MEMBRANE PROTEIN YEBZ"/>
    <property type="match status" value="1"/>
</dbReference>
<evidence type="ECO:0000256" key="3">
    <source>
        <dbReference type="ARBA" id="ARBA00022729"/>
    </source>
</evidence>
<feature type="signal peptide" evidence="7">
    <location>
        <begin position="1"/>
        <end position="23"/>
    </location>
</feature>
<name>A0A2V5KCA1_9BACL</name>
<feature type="transmembrane region" description="Helical" evidence="6">
    <location>
        <begin position="159"/>
        <end position="183"/>
    </location>
</feature>
<evidence type="ECO:0000313" key="10">
    <source>
        <dbReference type="Proteomes" id="UP000247476"/>
    </source>
</evidence>
<keyword evidence="2" id="KW-0479">Metal-binding</keyword>
<reference evidence="9 10" key="1">
    <citation type="submission" date="2018-05" db="EMBL/GenBank/DDBJ databases">
        <title>Paenibacillus flagellatus sp. nov., isolated from selenium mineral soil.</title>
        <authorList>
            <person name="Dai X."/>
        </authorList>
    </citation>
    <scope>NUCLEOTIDE SEQUENCE [LARGE SCALE GENOMIC DNA]</scope>
    <source>
        <strain evidence="9 10">DXL2</strain>
    </source>
</reference>
<keyword evidence="6" id="KW-1133">Transmembrane helix</keyword>
<dbReference type="GO" id="GO:0030313">
    <property type="term" value="C:cell envelope"/>
    <property type="evidence" value="ECO:0007669"/>
    <property type="project" value="UniProtKB-SubCell"/>
</dbReference>
<evidence type="ECO:0000256" key="2">
    <source>
        <dbReference type="ARBA" id="ARBA00022723"/>
    </source>
</evidence>
<comment type="caution">
    <text evidence="9">The sequence shown here is derived from an EMBL/GenBank/DDBJ whole genome shotgun (WGS) entry which is preliminary data.</text>
</comment>
<evidence type="ECO:0000256" key="4">
    <source>
        <dbReference type="ARBA" id="ARBA00023008"/>
    </source>
</evidence>
<evidence type="ECO:0000256" key="5">
    <source>
        <dbReference type="SAM" id="MobiDB-lite"/>
    </source>
</evidence>
<evidence type="ECO:0000256" key="7">
    <source>
        <dbReference type="SAM" id="SignalP"/>
    </source>
</evidence>
<accession>A0A2V5KCA1</accession>
<comment type="subcellular location">
    <subcellularLocation>
        <location evidence="1">Cell envelope</location>
    </subcellularLocation>
</comment>